<dbReference type="Pfam" id="PF07521">
    <property type="entry name" value="RMMBL"/>
    <property type="match status" value="1"/>
</dbReference>
<dbReference type="InterPro" id="IPR001279">
    <property type="entry name" value="Metallo-B-lactamas"/>
</dbReference>
<evidence type="ECO:0000256" key="2">
    <source>
        <dbReference type="ARBA" id="ARBA00022490"/>
    </source>
</evidence>
<keyword evidence="3 10" id="KW-0540">Nuclease</keyword>
<feature type="binding site" evidence="13">
    <location>
        <position position="76"/>
    </location>
    <ligand>
        <name>Zn(2+)</name>
        <dbReference type="ChEBI" id="CHEBI:29105"/>
        <label>1</label>
        <note>catalytic</note>
    </ligand>
</feature>
<evidence type="ECO:0000256" key="6">
    <source>
        <dbReference type="ARBA" id="ARBA00022801"/>
    </source>
</evidence>
<dbReference type="Gene3D" id="3.10.20.580">
    <property type="match status" value="1"/>
</dbReference>
<dbReference type="Gene3D" id="3.60.15.10">
    <property type="entry name" value="Ribonuclease Z/Hydroxyacylglutathione hydrolase-like"/>
    <property type="match status" value="1"/>
</dbReference>
<dbReference type="InterPro" id="IPR011108">
    <property type="entry name" value="RMMBL"/>
</dbReference>
<feature type="binding site" evidence="13">
    <location>
        <position position="443"/>
    </location>
    <ligand>
        <name>Ca(2+)</name>
        <dbReference type="ChEBI" id="CHEBI:29108"/>
    </ligand>
</feature>
<dbReference type="PANTHER" id="PTHR43694">
    <property type="entry name" value="RIBONUCLEASE J"/>
    <property type="match status" value="1"/>
</dbReference>
<gene>
    <name evidence="10" type="primary">rnj</name>
    <name evidence="15" type="ORF">IAA61_04470</name>
</gene>
<name>A0A9D1MBA9_9FIRM</name>
<proteinExistence type="inferred from homology"/>
<evidence type="ECO:0000313" key="15">
    <source>
        <dbReference type="EMBL" id="HIU57054.1"/>
    </source>
</evidence>
<dbReference type="SUPFAM" id="SSF56281">
    <property type="entry name" value="Metallo-hydrolase/oxidoreductase"/>
    <property type="match status" value="1"/>
</dbReference>
<keyword evidence="4 13" id="KW-0479">Metal-binding</keyword>
<evidence type="ECO:0000256" key="1">
    <source>
        <dbReference type="ARBA" id="ARBA00004496"/>
    </source>
</evidence>
<feature type="binding site" evidence="13">
    <location>
        <position position="77"/>
    </location>
    <ligand>
        <name>Zn(2+)</name>
        <dbReference type="ChEBI" id="CHEBI:29105"/>
        <label>1</label>
        <note>catalytic</note>
    </ligand>
</feature>
<dbReference type="GO" id="GO:0004521">
    <property type="term" value="F:RNA endonuclease activity"/>
    <property type="evidence" value="ECO:0007669"/>
    <property type="project" value="UniProtKB-UniRule"/>
</dbReference>
<comment type="cofactor">
    <cofactor evidence="13">
        <name>Ca(2+)</name>
        <dbReference type="ChEBI" id="CHEBI:29108"/>
    </cofactor>
    <text evidence="13">Binds 1 Ca(2+) cation per subunit. Seen in 1 crystal structure, it is not clear if it is physiologically important.</text>
</comment>
<dbReference type="HAMAP" id="MF_01491">
    <property type="entry name" value="RNase_J_bact"/>
    <property type="match status" value="1"/>
</dbReference>
<dbReference type="AlphaFoldDB" id="A0A9D1MBA9"/>
<dbReference type="InterPro" id="IPR042173">
    <property type="entry name" value="RNase_J_2"/>
</dbReference>
<evidence type="ECO:0000256" key="11">
    <source>
        <dbReference type="PIRSR" id="PIRSR004803-1"/>
    </source>
</evidence>
<keyword evidence="10" id="KW-0698">rRNA processing</keyword>
<feature type="binding site" evidence="13">
    <location>
        <position position="141"/>
    </location>
    <ligand>
        <name>Zn(2+)</name>
        <dbReference type="ChEBI" id="CHEBI:29105"/>
        <label>1</label>
        <note>catalytic</note>
    </ligand>
</feature>
<comment type="subcellular location">
    <subcellularLocation>
        <location evidence="1 10">Cytoplasm</location>
    </subcellularLocation>
</comment>
<evidence type="ECO:0000256" key="4">
    <source>
        <dbReference type="ARBA" id="ARBA00022723"/>
    </source>
</evidence>
<feature type="binding site" evidence="13">
    <location>
        <position position="47"/>
    </location>
    <ligand>
        <name>Ca(2+)</name>
        <dbReference type="ChEBI" id="CHEBI:29108"/>
    </ligand>
</feature>
<evidence type="ECO:0000256" key="5">
    <source>
        <dbReference type="ARBA" id="ARBA00022759"/>
    </source>
</evidence>
<feature type="active site" description="Proton donor" evidence="11">
    <location>
        <position position="195"/>
    </location>
</feature>
<evidence type="ECO:0000256" key="7">
    <source>
        <dbReference type="ARBA" id="ARBA00022833"/>
    </source>
</evidence>
<dbReference type="SMART" id="SM00849">
    <property type="entry name" value="Lactamase_B"/>
    <property type="match status" value="1"/>
</dbReference>
<dbReference type="PIRSF" id="PIRSF004803">
    <property type="entry name" value="RnjA"/>
    <property type="match status" value="1"/>
</dbReference>
<keyword evidence="9 10" id="KW-0694">RNA-binding</keyword>
<dbReference type="InterPro" id="IPR055132">
    <property type="entry name" value="RNase_J_b_CASP"/>
</dbReference>
<evidence type="ECO:0000259" key="14">
    <source>
        <dbReference type="SMART" id="SM00849"/>
    </source>
</evidence>
<feature type="binding site" evidence="13">
    <location>
        <position position="49"/>
    </location>
    <ligand>
        <name>Ca(2+)</name>
        <dbReference type="ChEBI" id="CHEBI:29108"/>
    </ligand>
</feature>
<feature type="active site" description="Proton acceptor" evidence="11">
    <location>
        <position position="368"/>
    </location>
</feature>
<dbReference type="InterPro" id="IPR030854">
    <property type="entry name" value="RNase_J_bac"/>
</dbReference>
<dbReference type="Pfam" id="PF22505">
    <property type="entry name" value="RNase_J_b_CASP"/>
    <property type="match status" value="1"/>
</dbReference>
<comment type="function">
    <text evidence="10">An RNase that has 5'-3' exonuclease and possibly endonuclease activity. Involved in maturation of rRNA and in some organisms also mRNA maturation and/or decay.</text>
</comment>
<dbReference type="EC" id="3.1.-.-" evidence="10"/>
<evidence type="ECO:0000256" key="10">
    <source>
        <dbReference type="HAMAP-Rule" id="MF_01491"/>
    </source>
</evidence>
<dbReference type="GO" id="GO:0005737">
    <property type="term" value="C:cytoplasm"/>
    <property type="evidence" value="ECO:0007669"/>
    <property type="project" value="UniProtKB-SubCell"/>
</dbReference>
<dbReference type="InterPro" id="IPR036866">
    <property type="entry name" value="RibonucZ/Hydroxyglut_hydro"/>
</dbReference>
<protein>
    <recommendedName>
        <fullName evidence="10">Ribonuclease J</fullName>
        <shortName evidence="10">RNase J</shortName>
        <ecNumber evidence="10">3.1.-.-</ecNumber>
    </recommendedName>
</protein>
<dbReference type="Gene3D" id="3.40.50.10710">
    <property type="entry name" value="Metallo-hydrolase/oxidoreductase"/>
    <property type="match status" value="1"/>
</dbReference>
<accession>A0A9D1MBA9</accession>
<reference evidence="15" key="1">
    <citation type="submission" date="2020-10" db="EMBL/GenBank/DDBJ databases">
        <authorList>
            <person name="Gilroy R."/>
        </authorList>
    </citation>
    <scope>NUCLEOTIDE SEQUENCE</scope>
    <source>
        <strain evidence="15">USAMLcec3-3695</strain>
    </source>
</reference>
<reference evidence="15" key="2">
    <citation type="journal article" date="2021" name="PeerJ">
        <title>Extensive microbial diversity within the chicken gut microbiome revealed by metagenomics and culture.</title>
        <authorList>
            <person name="Gilroy R."/>
            <person name="Ravi A."/>
            <person name="Getino M."/>
            <person name="Pursley I."/>
            <person name="Horton D.L."/>
            <person name="Alikhan N.F."/>
            <person name="Baker D."/>
            <person name="Gharbi K."/>
            <person name="Hall N."/>
            <person name="Watson M."/>
            <person name="Adriaenssens E.M."/>
            <person name="Foster-Nyarko E."/>
            <person name="Jarju S."/>
            <person name="Secka A."/>
            <person name="Antonio M."/>
            <person name="Oren A."/>
            <person name="Chaudhuri R.R."/>
            <person name="La Ragione R."/>
            <person name="Hildebrand F."/>
            <person name="Pallen M.J."/>
        </authorList>
    </citation>
    <scope>NUCLEOTIDE SEQUENCE</scope>
    <source>
        <strain evidence="15">USAMLcec3-3695</strain>
    </source>
</reference>
<dbReference type="PANTHER" id="PTHR43694:SF1">
    <property type="entry name" value="RIBONUCLEASE J"/>
    <property type="match status" value="1"/>
</dbReference>
<dbReference type="Pfam" id="PF17770">
    <property type="entry name" value="RNase_J_C"/>
    <property type="match status" value="1"/>
</dbReference>
<evidence type="ECO:0000256" key="8">
    <source>
        <dbReference type="ARBA" id="ARBA00022839"/>
    </source>
</evidence>
<dbReference type="CDD" id="cd07714">
    <property type="entry name" value="RNaseJ_MBL-fold"/>
    <property type="match status" value="1"/>
</dbReference>
<keyword evidence="6 10" id="KW-0378">Hydrolase</keyword>
<dbReference type="EMBL" id="DVNB01000049">
    <property type="protein sequence ID" value="HIU57054.1"/>
    <property type="molecule type" value="Genomic_DNA"/>
</dbReference>
<feature type="binding site" evidence="12">
    <location>
        <begin position="232"/>
        <end position="234"/>
    </location>
    <ligand>
        <name>substrate</name>
    </ligand>
</feature>
<evidence type="ECO:0000256" key="12">
    <source>
        <dbReference type="PIRSR" id="PIRSR004803-2"/>
    </source>
</evidence>
<evidence type="ECO:0000313" key="16">
    <source>
        <dbReference type="Proteomes" id="UP000824109"/>
    </source>
</evidence>
<comment type="cofactor">
    <cofactor evidence="13">
        <name>Zn(2+)</name>
        <dbReference type="ChEBI" id="CHEBI:29105"/>
    </cofactor>
    <text evidence="13">Binds 2 Zn(2+) ions per subunit. It is not clear if Zn(2+) or Mg(2+) is physiologically important.</text>
</comment>
<dbReference type="GO" id="GO:0004534">
    <property type="term" value="F:5'-3' RNA exonuclease activity"/>
    <property type="evidence" value="ECO:0007669"/>
    <property type="project" value="UniProtKB-UniRule"/>
</dbReference>
<dbReference type="GO" id="GO:0008270">
    <property type="term" value="F:zinc ion binding"/>
    <property type="evidence" value="ECO:0007669"/>
    <property type="project" value="InterPro"/>
</dbReference>
<feature type="binding site" evidence="10 12">
    <location>
        <begin position="364"/>
        <end position="368"/>
    </location>
    <ligand>
        <name>substrate</name>
    </ligand>
</feature>
<dbReference type="GO" id="GO:0003723">
    <property type="term" value="F:RNA binding"/>
    <property type="evidence" value="ECO:0007669"/>
    <property type="project" value="UniProtKB-UniRule"/>
</dbReference>
<dbReference type="Proteomes" id="UP000824109">
    <property type="component" value="Unassembled WGS sequence"/>
</dbReference>
<keyword evidence="13" id="KW-0106">Calcium</keyword>
<dbReference type="InterPro" id="IPR004613">
    <property type="entry name" value="RNase_J"/>
</dbReference>
<evidence type="ECO:0000256" key="3">
    <source>
        <dbReference type="ARBA" id="ARBA00022722"/>
    </source>
</evidence>
<feature type="binding site" evidence="13">
    <location>
        <position position="72"/>
    </location>
    <ligand>
        <name>Zn(2+)</name>
        <dbReference type="ChEBI" id="CHEBI:29105"/>
        <label>1</label>
        <note>catalytic</note>
    </ligand>
</feature>
<sequence length="555" mass="60921">MAKTKKLKIIPIGGLDEIGKNLTAFEYGNEIIIVDCGMAFPDDDMPGVDMVINDITYLVRNSQKILGIFLTHGHEDHIGGLPYFLKEINVPVYGTRLTLGLVEHKLKEHNILSSVKLVRTRAGQIIEAGNNFSVEFIATNHSIADSVALAIKTPVGTLVHMGDWKIDSTPIVGGMIDLARFGELGKEGVLALMSDSTNVERPGYAMSERTVGEKFEQIFKDCNKRIIVATFASNVHRVQQIIDAAAKNGRKVAVSGRSMENIVEISILLGYMKVPEGTLINIDNIKKYRPSQVVIITTGSQGEPMSALTRMAYSDHRKVEVTKDDLIIISASPIPGNEKSVSNVINELFKIGAEVIYKSLMDVHVSGHACREELKLMISLIKPKFFIPVHGEHRHLVLHKALAESVGIPSERCFVLENGSVLEMDQNSAKVSGSVPAGHVLVDGLGVGDVGNIVLRDRKHLAQDGLIIVVVAISHDTHKMASKPDVISRGFVYVREAERLIDGIRDISADAVESCTAKRNVDWAMMKSTIKNSVAKFIYDKTKRNPMILPIIEEV</sequence>
<dbReference type="GO" id="GO:0006364">
    <property type="term" value="P:rRNA processing"/>
    <property type="evidence" value="ECO:0007669"/>
    <property type="project" value="UniProtKB-UniRule"/>
</dbReference>
<dbReference type="InterPro" id="IPR041636">
    <property type="entry name" value="RNase_J_C"/>
</dbReference>
<evidence type="ECO:0000256" key="9">
    <source>
        <dbReference type="ARBA" id="ARBA00022884"/>
    </source>
</evidence>
<feature type="binding site" evidence="13">
    <location>
        <position position="163"/>
    </location>
    <ligand>
        <name>Zn(2+)</name>
        <dbReference type="ChEBI" id="CHEBI:29105"/>
        <label>1</label>
        <note>catalytic</note>
    </ligand>
</feature>
<feature type="binding site" evidence="13">
    <location>
        <position position="390"/>
    </location>
    <ligand>
        <name>Zn(2+)</name>
        <dbReference type="ChEBI" id="CHEBI:29105"/>
        <label>2</label>
        <note>catalytic</note>
    </ligand>
</feature>
<organism evidence="15 16">
    <name type="scientific">Candidatus Ornithomonoglobus merdipullorum</name>
    <dbReference type="NCBI Taxonomy" id="2840895"/>
    <lineage>
        <taxon>Bacteria</taxon>
        <taxon>Bacillati</taxon>
        <taxon>Bacillota</taxon>
        <taxon>Clostridia</taxon>
        <taxon>Candidatus Ornithomonoglobus</taxon>
    </lineage>
</organism>
<dbReference type="Pfam" id="PF00753">
    <property type="entry name" value="Lactamase_B"/>
    <property type="match status" value="1"/>
</dbReference>
<keyword evidence="2 10" id="KW-0963">Cytoplasm</keyword>
<dbReference type="InterPro" id="IPR001587">
    <property type="entry name" value="RNase_J_CS"/>
</dbReference>
<keyword evidence="8 10" id="KW-0269">Exonuclease</keyword>
<keyword evidence="5 10" id="KW-0255">Endonuclease</keyword>
<feature type="binding site" evidence="13">
    <location>
        <position position="74"/>
    </location>
    <ligand>
        <name>Zn(2+)</name>
        <dbReference type="ChEBI" id="CHEBI:29105"/>
        <label>1</label>
        <note>catalytic</note>
    </ligand>
</feature>
<comment type="similarity">
    <text evidence="10">Belongs to the metallo-beta-lactamase superfamily. RNA-metabolizing metallo-beta-lactamase-like family. Bacterial RNase J subfamily.</text>
</comment>
<dbReference type="PROSITE" id="PS01292">
    <property type="entry name" value="UPF0036"/>
    <property type="match status" value="1"/>
</dbReference>
<keyword evidence="7 13" id="KW-0862">Zinc</keyword>
<comment type="caution">
    <text evidence="15">The sequence shown here is derived from an EMBL/GenBank/DDBJ whole genome shotgun (WGS) entry which is preliminary data.</text>
</comment>
<evidence type="ECO:0000256" key="13">
    <source>
        <dbReference type="PIRSR" id="PIRSR004803-3"/>
    </source>
</evidence>
<feature type="domain" description="Metallo-beta-lactamase" evidence="14">
    <location>
        <begin position="19"/>
        <end position="215"/>
    </location>
</feature>
<comment type="subunit">
    <text evidence="10">Homodimer, may be a subunit of the RNA degradosome.</text>
</comment>
<dbReference type="NCBIfam" id="TIGR00649">
    <property type="entry name" value="MG423"/>
    <property type="match status" value="1"/>
</dbReference>
<dbReference type="FunFam" id="3.10.20.580:FF:000001">
    <property type="entry name" value="Ribonuclease J"/>
    <property type="match status" value="1"/>
</dbReference>